<reference evidence="2 3" key="1">
    <citation type="submission" date="2021-03" db="EMBL/GenBank/DDBJ databases">
        <title>Sequencing the genomes of 1000 actinobacteria strains.</title>
        <authorList>
            <person name="Klenk H.-P."/>
        </authorList>
    </citation>
    <scope>NUCLEOTIDE SEQUENCE [LARGE SCALE GENOMIC DNA]</scope>
    <source>
        <strain evidence="2 3">DSM 44580</strain>
    </source>
</reference>
<protein>
    <submittedName>
        <fullName evidence="2">Ohr subfamily peroxiredoxin</fullName>
    </submittedName>
</protein>
<dbReference type="Gene3D" id="3.30.300.20">
    <property type="match status" value="1"/>
</dbReference>
<gene>
    <name evidence="2" type="ORF">JOF53_006418</name>
</gene>
<dbReference type="Pfam" id="PF02566">
    <property type="entry name" value="OsmC"/>
    <property type="match status" value="1"/>
</dbReference>
<proteinExistence type="inferred from homology"/>
<evidence type="ECO:0000313" key="3">
    <source>
        <dbReference type="Proteomes" id="UP001519363"/>
    </source>
</evidence>
<dbReference type="RefSeq" id="WP_086787771.1">
    <property type="nucleotide sequence ID" value="NZ_JAGIOO010000001.1"/>
</dbReference>
<dbReference type="InterPro" id="IPR003718">
    <property type="entry name" value="OsmC/Ohr_fam"/>
</dbReference>
<dbReference type="InterPro" id="IPR036102">
    <property type="entry name" value="OsmC/Ohrsf"/>
</dbReference>
<comment type="caution">
    <text evidence="2">The sequence shown here is derived from an EMBL/GenBank/DDBJ whole genome shotgun (WGS) entry which is preliminary data.</text>
</comment>
<organism evidence="2 3">
    <name type="scientific">Crossiella equi</name>
    <dbReference type="NCBI Taxonomy" id="130796"/>
    <lineage>
        <taxon>Bacteria</taxon>
        <taxon>Bacillati</taxon>
        <taxon>Actinomycetota</taxon>
        <taxon>Actinomycetes</taxon>
        <taxon>Pseudonocardiales</taxon>
        <taxon>Pseudonocardiaceae</taxon>
        <taxon>Crossiella</taxon>
    </lineage>
</organism>
<comment type="similarity">
    <text evidence="1">Belongs to the OsmC/Ohr family.</text>
</comment>
<evidence type="ECO:0000256" key="1">
    <source>
        <dbReference type="ARBA" id="ARBA00007378"/>
    </source>
</evidence>
<dbReference type="SUPFAM" id="SSF82784">
    <property type="entry name" value="OsmC-like"/>
    <property type="match status" value="1"/>
</dbReference>
<dbReference type="PANTHER" id="PTHR33797">
    <property type="entry name" value="ORGANIC HYDROPEROXIDE RESISTANCE PROTEIN-LIKE"/>
    <property type="match status" value="1"/>
</dbReference>
<dbReference type="Gene3D" id="2.20.25.10">
    <property type="match status" value="1"/>
</dbReference>
<dbReference type="EMBL" id="JAGIOO010000001">
    <property type="protein sequence ID" value="MBP2477546.1"/>
    <property type="molecule type" value="Genomic_DNA"/>
</dbReference>
<dbReference type="Proteomes" id="UP001519363">
    <property type="component" value="Unassembled WGS sequence"/>
</dbReference>
<dbReference type="NCBIfam" id="TIGR03561">
    <property type="entry name" value="organ_hyd_perox"/>
    <property type="match status" value="1"/>
</dbReference>
<keyword evidence="3" id="KW-1185">Reference proteome</keyword>
<dbReference type="InterPro" id="IPR019953">
    <property type="entry name" value="OHR"/>
</dbReference>
<evidence type="ECO:0000313" key="2">
    <source>
        <dbReference type="EMBL" id="MBP2477546.1"/>
    </source>
</evidence>
<accession>A0ABS5AMB3</accession>
<sequence length="146" mass="14741">MTATLPATQYTAAVTVTGEGRNGGRAVASDGNLDVRFAFPKELGGSGDATNPEQLLAAGWGACFTGAIRRAAAAAKVRVGGIEVDAEVTLHHDGAGEFSLSAVLHVRVSGVDAATAERLGEAAHQLCPYSKALGPSIPVVIDATTV</sequence>
<name>A0ABS5AMB3_9PSEU</name>
<dbReference type="PANTHER" id="PTHR33797:SF2">
    <property type="entry name" value="ORGANIC HYDROPEROXIDE RESISTANCE PROTEIN-LIKE"/>
    <property type="match status" value="1"/>
</dbReference>
<dbReference type="InterPro" id="IPR015946">
    <property type="entry name" value="KH_dom-like_a/b"/>
</dbReference>